<evidence type="ECO:0000256" key="1">
    <source>
        <dbReference type="SAM" id="Phobius"/>
    </source>
</evidence>
<evidence type="ECO:0000259" key="2">
    <source>
        <dbReference type="Pfam" id="PF05232"/>
    </source>
</evidence>
<comment type="caution">
    <text evidence="3">The sequence shown here is derived from an EMBL/GenBank/DDBJ whole genome shotgun (WGS) entry which is preliminary data.</text>
</comment>
<dbReference type="Pfam" id="PF05232">
    <property type="entry name" value="BTP"/>
    <property type="match status" value="2"/>
</dbReference>
<dbReference type="AlphaFoldDB" id="A0A839IKB8"/>
<feature type="transmembrane region" description="Helical" evidence="1">
    <location>
        <begin position="76"/>
        <end position="97"/>
    </location>
</feature>
<keyword evidence="1" id="KW-1133">Transmembrane helix</keyword>
<dbReference type="EMBL" id="JACJFM010000002">
    <property type="protein sequence ID" value="MBB1485341.1"/>
    <property type="molecule type" value="Genomic_DNA"/>
</dbReference>
<keyword evidence="1" id="KW-0472">Membrane</keyword>
<evidence type="ECO:0000313" key="4">
    <source>
        <dbReference type="Proteomes" id="UP000565262"/>
    </source>
</evidence>
<accession>A0A839IKB8</accession>
<dbReference type="InterPro" id="IPR007896">
    <property type="entry name" value="BTP_bacteria"/>
</dbReference>
<sequence>MEKQCISDSMSWQGKAVPGGCISGSVNSISESHEQQEIAVRSGWDRVRYVLSFEACLLMIIAPVAAFFLEREATDVGALAVVLSIKAMLMNMIYNYFYDRFDIRRGVVPSQRTGRQRLVHAVGFELSLTLTSLPLVCWWLSVDVLEALIMDAVIMAFIVFYTYVFTLIYDRLFPVIQPGQAQNTENA</sequence>
<dbReference type="InterPro" id="IPR058208">
    <property type="entry name" value="PACE"/>
</dbReference>
<dbReference type="NCBIfam" id="NF033664">
    <property type="entry name" value="PACE_transport"/>
    <property type="match status" value="1"/>
</dbReference>
<dbReference type="RefSeq" id="WP_182807132.1">
    <property type="nucleotide sequence ID" value="NZ_JACJFM010000002.1"/>
</dbReference>
<dbReference type="Proteomes" id="UP000565262">
    <property type="component" value="Unassembled WGS sequence"/>
</dbReference>
<name>A0A839IKB8_9GAMM</name>
<gene>
    <name evidence="3" type="ORF">H4O21_01750</name>
</gene>
<evidence type="ECO:0000313" key="3">
    <source>
        <dbReference type="EMBL" id="MBB1485341.1"/>
    </source>
</evidence>
<feature type="domain" description="Chlorhexidine efflux transporter" evidence="2">
    <location>
        <begin position="112"/>
        <end position="174"/>
    </location>
</feature>
<keyword evidence="1" id="KW-0812">Transmembrane</keyword>
<feature type="transmembrane region" description="Helical" evidence="1">
    <location>
        <begin position="147"/>
        <end position="169"/>
    </location>
</feature>
<feature type="transmembrane region" description="Helical" evidence="1">
    <location>
        <begin position="49"/>
        <end position="70"/>
    </location>
</feature>
<feature type="transmembrane region" description="Helical" evidence="1">
    <location>
        <begin position="118"/>
        <end position="141"/>
    </location>
</feature>
<protein>
    <submittedName>
        <fullName evidence="3">PACE efflux transporter</fullName>
    </submittedName>
</protein>
<organism evidence="3 4">
    <name type="scientific">Oceanospirillum sediminis</name>
    <dbReference type="NCBI Taxonomy" id="2760088"/>
    <lineage>
        <taxon>Bacteria</taxon>
        <taxon>Pseudomonadati</taxon>
        <taxon>Pseudomonadota</taxon>
        <taxon>Gammaproteobacteria</taxon>
        <taxon>Oceanospirillales</taxon>
        <taxon>Oceanospirillaceae</taxon>
        <taxon>Oceanospirillum</taxon>
    </lineage>
</organism>
<feature type="domain" description="Chlorhexidine efflux transporter" evidence="2">
    <location>
        <begin position="41"/>
        <end position="101"/>
    </location>
</feature>
<keyword evidence="4" id="KW-1185">Reference proteome</keyword>
<proteinExistence type="predicted"/>
<reference evidence="3 4" key="1">
    <citation type="submission" date="2020-08" db="EMBL/GenBank/DDBJ databases">
        <title>Oceanospirillum sp. nov. isolated from marine sediment.</title>
        <authorList>
            <person name="Ji X."/>
        </authorList>
    </citation>
    <scope>NUCLEOTIDE SEQUENCE [LARGE SCALE GENOMIC DNA]</scope>
    <source>
        <strain evidence="3 4">D5</strain>
    </source>
</reference>